<evidence type="ECO:0000256" key="5">
    <source>
        <dbReference type="ARBA" id="ARBA00022777"/>
    </source>
</evidence>
<feature type="region of interest" description="Disordered" evidence="10">
    <location>
        <begin position="808"/>
        <end position="849"/>
    </location>
</feature>
<dbReference type="PROSITE" id="PS00108">
    <property type="entry name" value="PROTEIN_KINASE_ST"/>
    <property type="match status" value="1"/>
</dbReference>
<feature type="compositionally biased region" description="Basic and acidic residues" evidence="10">
    <location>
        <begin position="732"/>
        <end position="759"/>
    </location>
</feature>
<evidence type="ECO:0000256" key="9">
    <source>
        <dbReference type="SAM" id="Coils"/>
    </source>
</evidence>
<keyword evidence="6" id="KW-0067">ATP-binding</keyword>
<evidence type="ECO:0000256" key="10">
    <source>
        <dbReference type="SAM" id="MobiDB-lite"/>
    </source>
</evidence>
<dbReference type="EMBL" id="DAKRPA010000162">
    <property type="protein sequence ID" value="DAZ96594.1"/>
    <property type="molecule type" value="Genomic_DNA"/>
</dbReference>
<reference evidence="12" key="2">
    <citation type="journal article" date="2023" name="Microbiol Resour">
        <title>Decontamination and Annotation of the Draft Genome Sequence of the Oomycete Lagenidium giganteum ARSEF 373.</title>
        <authorList>
            <person name="Morgan W.R."/>
            <person name="Tartar A."/>
        </authorList>
    </citation>
    <scope>NUCLEOTIDE SEQUENCE</scope>
    <source>
        <strain evidence="12">ARSEF 373</strain>
    </source>
</reference>
<dbReference type="Pfam" id="PF00069">
    <property type="entry name" value="Pkinase"/>
    <property type="match status" value="1"/>
</dbReference>
<dbReference type="SUPFAM" id="SSF56112">
    <property type="entry name" value="Protein kinase-like (PK-like)"/>
    <property type="match status" value="1"/>
</dbReference>
<dbReference type="InterPro" id="IPR008271">
    <property type="entry name" value="Ser/Thr_kinase_AS"/>
</dbReference>
<dbReference type="EC" id="2.7.11.1" evidence="1"/>
<dbReference type="GO" id="GO:0004674">
    <property type="term" value="F:protein serine/threonine kinase activity"/>
    <property type="evidence" value="ECO:0007669"/>
    <property type="project" value="UniProtKB-KW"/>
</dbReference>
<dbReference type="Proteomes" id="UP001146120">
    <property type="component" value="Unassembled WGS sequence"/>
</dbReference>
<comment type="caution">
    <text evidence="12">The sequence shown here is derived from an EMBL/GenBank/DDBJ whole genome shotgun (WGS) entry which is preliminary data.</text>
</comment>
<dbReference type="InterPro" id="IPR000719">
    <property type="entry name" value="Prot_kinase_dom"/>
</dbReference>
<evidence type="ECO:0000313" key="13">
    <source>
        <dbReference type="Proteomes" id="UP001146120"/>
    </source>
</evidence>
<protein>
    <recommendedName>
        <fullName evidence="1">non-specific serine/threonine protein kinase</fullName>
        <ecNumber evidence="1">2.7.11.1</ecNumber>
    </recommendedName>
</protein>
<name>A0AAV2YTB2_9STRA</name>
<keyword evidence="5" id="KW-0418">Kinase</keyword>
<keyword evidence="4" id="KW-0547">Nucleotide-binding</keyword>
<accession>A0AAV2YTB2</accession>
<proteinExistence type="predicted"/>
<dbReference type="SMART" id="SM00220">
    <property type="entry name" value="S_TKc"/>
    <property type="match status" value="1"/>
</dbReference>
<dbReference type="PANTHER" id="PTHR44899:SF3">
    <property type="entry name" value="SERINE_THREONINE-PROTEIN KINASE NEK1"/>
    <property type="match status" value="1"/>
</dbReference>
<dbReference type="PANTHER" id="PTHR44899">
    <property type="entry name" value="CAMK FAMILY PROTEIN KINASE"/>
    <property type="match status" value="1"/>
</dbReference>
<evidence type="ECO:0000256" key="7">
    <source>
        <dbReference type="ARBA" id="ARBA00047899"/>
    </source>
</evidence>
<evidence type="ECO:0000313" key="12">
    <source>
        <dbReference type="EMBL" id="DAZ96594.1"/>
    </source>
</evidence>
<evidence type="ECO:0000256" key="6">
    <source>
        <dbReference type="ARBA" id="ARBA00022840"/>
    </source>
</evidence>
<dbReference type="Gene3D" id="1.10.510.10">
    <property type="entry name" value="Transferase(Phosphotransferase) domain 1"/>
    <property type="match status" value="1"/>
</dbReference>
<evidence type="ECO:0000256" key="2">
    <source>
        <dbReference type="ARBA" id="ARBA00022527"/>
    </source>
</evidence>
<evidence type="ECO:0000259" key="11">
    <source>
        <dbReference type="PROSITE" id="PS50011"/>
    </source>
</evidence>
<dbReference type="GO" id="GO:0005524">
    <property type="term" value="F:ATP binding"/>
    <property type="evidence" value="ECO:0007669"/>
    <property type="project" value="UniProtKB-KW"/>
</dbReference>
<dbReference type="InterPro" id="IPR011009">
    <property type="entry name" value="Kinase-like_dom_sf"/>
</dbReference>
<dbReference type="SUPFAM" id="SSF116846">
    <property type="entry name" value="MIT domain"/>
    <property type="match status" value="1"/>
</dbReference>
<organism evidence="12 13">
    <name type="scientific">Lagenidium giganteum</name>
    <dbReference type="NCBI Taxonomy" id="4803"/>
    <lineage>
        <taxon>Eukaryota</taxon>
        <taxon>Sar</taxon>
        <taxon>Stramenopiles</taxon>
        <taxon>Oomycota</taxon>
        <taxon>Peronosporomycetes</taxon>
        <taxon>Pythiales</taxon>
        <taxon>Pythiaceae</taxon>
    </lineage>
</organism>
<comment type="catalytic activity">
    <reaction evidence="8">
        <text>L-seryl-[protein] + ATP = O-phospho-L-seryl-[protein] + ADP + H(+)</text>
        <dbReference type="Rhea" id="RHEA:17989"/>
        <dbReference type="Rhea" id="RHEA-COMP:9863"/>
        <dbReference type="Rhea" id="RHEA-COMP:11604"/>
        <dbReference type="ChEBI" id="CHEBI:15378"/>
        <dbReference type="ChEBI" id="CHEBI:29999"/>
        <dbReference type="ChEBI" id="CHEBI:30616"/>
        <dbReference type="ChEBI" id="CHEBI:83421"/>
        <dbReference type="ChEBI" id="CHEBI:456216"/>
        <dbReference type="EC" id="2.7.11.1"/>
    </reaction>
</comment>
<comment type="catalytic activity">
    <reaction evidence="7">
        <text>L-threonyl-[protein] + ATP = O-phospho-L-threonyl-[protein] + ADP + H(+)</text>
        <dbReference type="Rhea" id="RHEA:46608"/>
        <dbReference type="Rhea" id="RHEA-COMP:11060"/>
        <dbReference type="Rhea" id="RHEA-COMP:11605"/>
        <dbReference type="ChEBI" id="CHEBI:15378"/>
        <dbReference type="ChEBI" id="CHEBI:30013"/>
        <dbReference type="ChEBI" id="CHEBI:30616"/>
        <dbReference type="ChEBI" id="CHEBI:61977"/>
        <dbReference type="ChEBI" id="CHEBI:456216"/>
        <dbReference type="EC" id="2.7.11.1"/>
    </reaction>
</comment>
<sequence length="953" mass="107031">MSSRMDLEARLRALREGKRAPHTAPSTPIDQPHPAPIEPTPVAPQASASHQGQVMDTRVVLGPEYDNAIAVARFAIDNERQRHVHTAIDAYIRAGQMLIATGRNDPDAQLQTAVRKKALALLQRAEALSEWAERVKCENRRSRVPQSDMDALNTAYEAEQRRDDAKMDSQQQLVTQMKKDNRGMQDQLNKLVLFAKLRGRLSRAVSNRRARKQEEAEATGNATTHQQHTEPDAPPSPTSSPSSSSSPMHSEDATTELPLEKKRQLLINDLHKFLNLPEISHFRTFKPLSIDEQRERRQQQLAAELEEAKQEADRLRAAVTELTASLQDAGPHSEGAGRVSEVDFQQLKDELERVKEELEAERRLSSCRMSRETLHDDEFDNTDMMRSLHASLQAIAKQQKSGADTHAYDGLQDNHQRDRLSSHAMDEYAKIKLLGKGAFGHAFLMREKRKGGKLVCIKEITSPHSHGHHGGHGHCRAAGTPTTEIQMMKTLRHPNLIRLLRSFQADDCWYIVMEYCSGGDLRQFLRGGQALSEDKILYMFLQLCLGLHHMHTHHVLHRDIKTSNIFLSNAGFLVLGDLGIARDLGHREMAMTVIGTPLYMSPEMLEDKAYSYASDVWALGCVLYELCTGNPPFQANNTPALFNKICRAEFAPLPSPRFSPRLQALVSQMLVVSPGKRPTVDAVLRETQIQIHLKRYYFDRFLSKSAPPSAEDCAIVQAQFAALGVQNMAQLTKDHDGSSKNEKSDKPDTTKRDSAADREVRLVIEREQQRKEQLMIALEHLRQMRQHQQPEDPEPAVALPVLQLGHVTKSTPRSVPKHRTSTDQEVQWKDPVRKARPLSSRHASPVRRSSASDVVFSGIPRRGVPLTQQAKALAASSPVCKDVRVLRKQETAKAAERYKARLEELNRPAKRHSVATATVQPFVLEVATVAPEEQDAIDCCIAELEEVLQRLQA</sequence>
<feature type="region of interest" description="Disordered" evidence="10">
    <location>
        <begin position="15"/>
        <end position="48"/>
    </location>
</feature>
<dbReference type="InterPro" id="IPR036181">
    <property type="entry name" value="MIT_dom_sf"/>
</dbReference>
<gene>
    <name evidence="12" type="ORF">N0F65_000160</name>
</gene>
<feature type="region of interest" description="Disordered" evidence="10">
    <location>
        <begin position="203"/>
        <end position="258"/>
    </location>
</feature>
<feature type="compositionally biased region" description="Pro residues" evidence="10">
    <location>
        <begin position="31"/>
        <end position="42"/>
    </location>
</feature>
<dbReference type="InterPro" id="IPR051131">
    <property type="entry name" value="NEK_Ser/Thr_kinase_NIMA"/>
</dbReference>
<keyword evidence="2" id="KW-0723">Serine/threonine-protein kinase</keyword>
<dbReference type="Gene3D" id="1.20.58.80">
    <property type="entry name" value="Phosphotransferase system, lactose/cellobiose-type IIA subunit"/>
    <property type="match status" value="1"/>
</dbReference>
<keyword evidence="9" id="KW-0175">Coiled coil</keyword>
<feature type="domain" description="Protein kinase" evidence="11">
    <location>
        <begin position="428"/>
        <end position="698"/>
    </location>
</feature>
<feature type="compositionally biased region" description="Basic and acidic residues" evidence="10">
    <location>
        <begin position="820"/>
        <end position="833"/>
    </location>
</feature>
<reference evidence="12" key="1">
    <citation type="submission" date="2022-11" db="EMBL/GenBank/DDBJ databases">
        <authorList>
            <person name="Morgan W.R."/>
            <person name="Tartar A."/>
        </authorList>
    </citation>
    <scope>NUCLEOTIDE SEQUENCE</scope>
    <source>
        <strain evidence="12">ARSEF 373</strain>
    </source>
</reference>
<evidence type="ECO:0000256" key="4">
    <source>
        <dbReference type="ARBA" id="ARBA00022741"/>
    </source>
</evidence>
<feature type="region of interest" description="Disordered" evidence="10">
    <location>
        <begin position="731"/>
        <end position="759"/>
    </location>
</feature>
<evidence type="ECO:0000256" key="3">
    <source>
        <dbReference type="ARBA" id="ARBA00022679"/>
    </source>
</evidence>
<feature type="coiled-coil region" evidence="9">
    <location>
        <begin position="291"/>
        <end position="368"/>
    </location>
</feature>
<evidence type="ECO:0000256" key="1">
    <source>
        <dbReference type="ARBA" id="ARBA00012513"/>
    </source>
</evidence>
<dbReference type="AlphaFoldDB" id="A0AAV2YTB2"/>
<keyword evidence="13" id="KW-1185">Reference proteome</keyword>
<dbReference type="PROSITE" id="PS50011">
    <property type="entry name" value="PROTEIN_KINASE_DOM"/>
    <property type="match status" value="1"/>
</dbReference>
<keyword evidence="3" id="KW-0808">Transferase</keyword>
<evidence type="ECO:0000256" key="8">
    <source>
        <dbReference type="ARBA" id="ARBA00048679"/>
    </source>
</evidence>